<gene>
    <name evidence="1" type="ORF">dnm_096690</name>
</gene>
<dbReference type="EMBL" id="CP061800">
    <property type="protein sequence ID" value="QTA93566.1"/>
    <property type="molecule type" value="Genomic_DNA"/>
</dbReference>
<dbReference type="Pfam" id="PF11848">
    <property type="entry name" value="DUF3368"/>
    <property type="match status" value="1"/>
</dbReference>
<keyword evidence="2" id="KW-1185">Reference proteome</keyword>
<dbReference type="RefSeq" id="WP_207680452.1">
    <property type="nucleotide sequence ID" value="NZ_CP061800.1"/>
</dbReference>
<organism evidence="1 2">
    <name type="scientific">Desulfonema magnum</name>
    <dbReference type="NCBI Taxonomy" id="45655"/>
    <lineage>
        <taxon>Bacteria</taxon>
        <taxon>Pseudomonadati</taxon>
        <taxon>Thermodesulfobacteriota</taxon>
        <taxon>Desulfobacteria</taxon>
        <taxon>Desulfobacterales</taxon>
        <taxon>Desulfococcaceae</taxon>
        <taxon>Desulfonema</taxon>
    </lineage>
</organism>
<sequence length="125" mass="13782">METGKGQPGSEEVNTAPWITVSNITERHLFRLLGTELDYGESEAITLCTEEKAAMILLDEKAARRKAQCMGLTVLGTVGILIWARRNGHIDSLREQLKNLTTRGGFRLSRAVCDHALQSVGEMPT</sequence>
<protein>
    <submittedName>
        <fullName evidence="1">DUF3368</fullName>
    </submittedName>
</protein>
<accession>A0A975GTZ2</accession>
<evidence type="ECO:0000313" key="2">
    <source>
        <dbReference type="Proteomes" id="UP000663722"/>
    </source>
</evidence>
<name>A0A975GTZ2_9BACT</name>
<dbReference type="AlphaFoldDB" id="A0A975GTZ2"/>
<dbReference type="InterPro" id="IPR021799">
    <property type="entry name" value="PIN-like_prokaryotic"/>
</dbReference>
<dbReference type="PANTHER" id="PTHR39550:SF1">
    <property type="entry name" value="SLL0658 PROTEIN"/>
    <property type="match status" value="1"/>
</dbReference>
<reference evidence="1" key="1">
    <citation type="journal article" date="2021" name="Microb. Physiol.">
        <title>Proteogenomic Insights into the Physiology of Marine, Sulfate-Reducing, Filamentous Desulfonema limicola and Desulfonema magnum.</title>
        <authorList>
            <person name="Schnaars V."/>
            <person name="Wohlbrand L."/>
            <person name="Scheve S."/>
            <person name="Hinrichs C."/>
            <person name="Reinhardt R."/>
            <person name="Rabus R."/>
        </authorList>
    </citation>
    <scope>NUCLEOTIDE SEQUENCE</scope>
    <source>
        <strain evidence="1">4be13</strain>
    </source>
</reference>
<proteinExistence type="predicted"/>
<evidence type="ECO:0000313" key="1">
    <source>
        <dbReference type="EMBL" id="QTA93566.1"/>
    </source>
</evidence>
<dbReference type="KEGG" id="dmm:dnm_096690"/>
<dbReference type="PANTHER" id="PTHR39550">
    <property type="entry name" value="SLL0658 PROTEIN"/>
    <property type="match status" value="1"/>
</dbReference>
<dbReference type="Proteomes" id="UP000663722">
    <property type="component" value="Chromosome"/>
</dbReference>